<dbReference type="EMBL" id="JH818113">
    <property type="protein sequence ID" value="EKC40792.1"/>
    <property type="molecule type" value="Genomic_DNA"/>
</dbReference>
<dbReference type="HOGENOM" id="CLU_716199_0_0_1"/>
<name>K1QVA3_MAGGI</name>
<dbReference type="AlphaFoldDB" id="K1QVA3"/>
<sequence>MSPGSQVCDCLSVYRVSCNSSVVRALARYARDPGFESRLRLDFSPPVTFGAQRTKSHALSEREGYIIADREGEVPGMALVVLVSPDLEECSIPRQWGFQIETQKHFFSVGIGVGDRSRDCDVTVVVSTLVSIRSGEDYVDVSDGILSSAPPAQDSAMEEQFQLYVFDEEDGMFEEESAGGLQEPLGQEASMTVIDLSQSSGSDQEVNMRPCQERTHTKERGVRKCAVHSCRETFSGATPMLYNIRRDHAGGAQNPEEFVSFLADISAEGIQQPEEVGHRVPVKAELPTSDPPASDPHELPGSGLSLAPWMDASSIYRSNECHSPRQPTLLSVSHHFQRVLGLWYEGGPHPNERRDPYGRESMDRQKRREGLESSCSYSGHPLPVID</sequence>
<protein>
    <submittedName>
        <fullName evidence="2">Uncharacterized protein</fullName>
    </submittedName>
</protein>
<dbReference type="InParanoid" id="K1QVA3"/>
<reference evidence="2" key="1">
    <citation type="journal article" date="2012" name="Nature">
        <title>The oyster genome reveals stress adaptation and complexity of shell formation.</title>
        <authorList>
            <person name="Zhang G."/>
            <person name="Fang X."/>
            <person name="Guo X."/>
            <person name="Li L."/>
            <person name="Luo R."/>
            <person name="Xu F."/>
            <person name="Yang P."/>
            <person name="Zhang L."/>
            <person name="Wang X."/>
            <person name="Qi H."/>
            <person name="Xiong Z."/>
            <person name="Que H."/>
            <person name="Xie Y."/>
            <person name="Holland P.W."/>
            <person name="Paps J."/>
            <person name="Zhu Y."/>
            <person name="Wu F."/>
            <person name="Chen Y."/>
            <person name="Wang J."/>
            <person name="Peng C."/>
            <person name="Meng J."/>
            <person name="Yang L."/>
            <person name="Liu J."/>
            <person name="Wen B."/>
            <person name="Zhang N."/>
            <person name="Huang Z."/>
            <person name="Zhu Q."/>
            <person name="Feng Y."/>
            <person name="Mount A."/>
            <person name="Hedgecock D."/>
            <person name="Xu Z."/>
            <person name="Liu Y."/>
            <person name="Domazet-Loso T."/>
            <person name="Du Y."/>
            <person name="Sun X."/>
            <person name="Zhang S."/>
            <person name="Liu B."/>
            <person name="Cheng P."/>
            <person name="Jiang X."/>
            <person name="Li J."/>
            <person name="Fan D."/>
            <person name="Wang W."/>
            <person name="Fu W."/>
            <person name="Wang T."/>
            <person name="Wang B."/>
            <person name="Zhang J."/>
            <person name="Peng Z."/>
            <person name="Li Y."/>
            <person name="Li N."/>
            <person name="Wang J."/>
            <person name="Chen M."/>
            <person name="He Y."/>
            <person name="Tan F."/>
            <person name="Song X."/>
            <person name="Zheng Q."/>
            <person name="Huang R."/>
            <person name="Yang H."/>
            <person name="Du X."/>
            <person name="Chen L."/>
            <person name="Yang M."/>
            <person name="Gaffney P.M."/>
            <person name="Wang S."/>
            <person name="Luo L."/>
            <person name="She Z."/>
            <person name="Ming Y."/>
            <person name="Huang W."/>
            <person name="Zhang S."/>
            <person name="Huang B."/>
            <person name="Zhang Y."/>
            <person name="Qu T."/>
            <person name="Ni P."/>
            <person name="Miao G."/>
            <person name="Wang J."/>
            <person name="Wang Q."/>
            <person name="Steinberg C.E."/>
            <person name="Wang H."/>
            <person name="Li N."/>
            <person name="Qian L."/>
            <person name="Zhang G."/>
            <person name="Li Y."/>
            <person name="Yang H."/>
            <person name="Liu X."/>
            <person name="Wang J."/>
            <person name="Yin Y."/>
            <person name="Wang J."/>
        </authorList>
    </citation>
    <scope>NUCLEOTIDE SEQUENCE [LARGE SCALE GENOMIC DNA]</scope>
    <source>
        <strain evidence="2">05x7-T-G4-1.051#20</strain>
    </source>
</reference>
<organism evidence="2">
    <name type="scientific">Magallana gigas</name>
    <name type="common">Pacific oyster</name>
    <name type="synonym">Crassostrea gigas</name>
    <dbReference type="NCBI Taxonomy" id="29159"/>
    <lineage>
        <taxon>Eukaryota</taxon>
        <taxon>Metazoa</taxon>
        <taxon>Spiralia</taxon>
        <taxon>Lophotrochozoa</taxon>
        <taxon>Mollusca</taxon>
        <taxon>Bivalvia</taxon>
        <taxon>Autobranchia</taxon>
        <taxon>Pteriomorphia</taxon>
        <taxon>Ostreida</taxon>
        <taxon>Ostreoidea</taxon>
        <taxon>Ostreidae</taxon>
        <taxon>Magallana</taxon>
    </lineage>
</organism>
<proteinExistence type="predicted"/>
<feature type="compositionally biased region" description="Basic and acidic residues" evidence="1">
    <location>
        <begin position="350"/>
        <end position="371"/>
    </location>
</feature>
<feature type="region of interest" description="Disordered" evidence="1">
    <location>
        <begin position="343"/>
        <end position="386"/>
    </location>
</feature>
<evidence type="ECO:0000313" key="2">
    <source>
        <dbReference type="EMBL" id="EKC40792.1"/>
    </source>
</evidence>
<gene>
    <name evidence="2" type="ORF">CGI_10026471</name>
</gene>
<evidence type="ECO:0000256" key="1">
    <source>
        <dbReference type="SAM" id="MobiDB-lite"/>
    </source>
</evidence>
<accession>K1QVA3</accession>